<comment type="domain">
    <text evidence="4">A pair of annexin repeats may form one binding site for calcium and phospholipid.</text>
</comment>
<feature type="compositionally biased region" description="Low complexity" evidence="5">
    <location>
        <begin position="371"/>
        <end position="382"/>
    </location>
</feature>
<dbReference type="GO" id="GO:0001786">
    <property type="term" value="F:phosphatidylserine binding"/>
    <property type="evidence" value="ECO:0007669"/>
    <property type="project" value="TreeGrafter"/>
</dbReference>
<evidence type="ECO:0000313" key="6">
    <source>
        <dbReference type="EMBL" id="OWZ04063.1"/>
    </source>
</evidence>
<dbReference type="Proteomes" id="UP000198211">
    <property type="component" value="Unassembled WGS sequence"/>
</dbReference>
<evidence type="ECO:0000313" key="7">
    <source>
        <dbReference type="Proteomes" id="UP000198211"/>
    </source>
</evidence>
<dbReference type="GO" id="GO:0005509">
    <property type="term" value="F:calcium ion binding"/>
    <property type="evidence" value="ECO:0007669"/>
    <property type="project" value="InterPro"/>
</dbReference>
<dbReference type="InterPro" id="IPR018252">
    <property type="entry name" value="Annexin_repeat_CS"/>
</dbReference>
<protein>
    <recommendedName>
        <fullName evidence="4">Annexin</fullName>
    </recommendedName>
</protein>
<dbReference type="PROSITE" id="PS00223">
    <property type="entry name" value="ANNEXIN_1"/>
    <property type="match status" value="1"/>
</dbReference>
<comment type="similarity">
    <text evidence="1 4">Belongs to the annexin family.</text>
</comment>
<comment type="caution">
    <text evidence="6">The sequence shown here is derived from an EMBL/GenBank/DDBJ whole genome shotgun (WGS) entry which is preliminary data.</text>
</comment>
<dbReference type="Gene3D" id="1.10.220.10">
    <property type="entry name" value="Annexin"/>
    <property type="match status" value="4"/>
</dbReference>
<dbReference type="SMART" id="SM00335">
    <property type="entry name" value="ANX"/>
    <property type="match status" value="4"/>
</dbReference>
<dbReference type="InterPro" id="IPR001464">
    <property type="entry name" value="Annexin"/>
</dbReference>
<feature type="compositionally biased region" description="Polar residues" evidence="5">
    <location>
        <begin position="440"/>
        <end position="463"/>
    </location>
</feature>
<feature type="region of interest" description="Disordered" evidence="5">
    <location>
        <begin position="371"/>
        <end position="519"/>
    </location>
</feature>
<keyword evidence="4" id="KW-0111">Calcium/phospholipid-binding</keyword>
<feature type="compositionally biased region" description="Polar residues" evidence="5">
    <location>
        <begin position="414"/>
        <end position="432"/>
    </location>
</feature>
<gene>
    <name evidence="6" type="ORF">PHMEG_00024104</name>
</gene>
<dbReference type="PANTHER" id="PTHR10502">
    <property type="entry name" value="ANNEXIN"/>
    <property type="match status" value="1"/>
</dbReference>
<accession>A0A225VFA2</accession>
<dbReference type="GO" id="GO:0005544">
    <property type="term" value="F:calcium-dependent phospholipid binding"/>
    <property type="evidence" value="ECO:0007669"/>
    <property type="project" value="UniProtKB-KW"/>
</dbReference>
<keyword evidence="4" id="KW-0106">Calcium</keyword>
<reference evidence="7" key="1">
    <citation type="submission" date="2017-03" db="EMBL/GenBank/DDBJ databases">
        <title>Phytopthora megakarya and P. palmivora, two closely related causual agents of cacao black pod achieved similar genome size and gene model numbers by different mechanisms.</title>
        <authorList>
            <person name="Ali S."/>
            <person name="Shao J."/>
            <person name="Larry D.J."/>
            <person name="Kronmiller B."/>
            <person name="Shen D."/>
            <person name="Strem M.D."/>
            <person name="Melnick R.L."/>
            <person name="Guiltinan M.J."/>
            <person name="Tyler B.M."/>
            <person name="Meinhardt L.W."/>
            <person name="Bailey B.A."/>
        </authorList>
    </citation>
    <scope>NUCLEOTIDE SEQUENCE [LARGE SCALE GENOMIC DNA]</scope>
    <source>
        <strain evidence="7">zdho120</strain>
    </source>
</reference>
<feature type="compositionally biased region" description="Polar residues" evidence="5">
    <location>
        <begin position="509"/>
        <end position="519"/>
    </location>
</feature>
<organism evidence="6 7">
    <name type="scientific">Phytophthora megakarya</name>
    <dbReference type="NCBI Taxonomy" id="4795"/>
    <lineage>
        <taxon>Eukaryota</taxon>
        <taxon>Sar</taxon>
        <taxon>Stramenopiles</taxon>
        <taxon>Oomycota</taxon>
        <taxon>Peronosporomycetes</taxon>
        <taxon>Peronosporales</taxon>
        <taxon>Peronosporaceae</taxon>
        <taxon>Phytophthora</taxon>
    </lineage>
</organism>
<dbReference type="InterPro" id="IPR018502">
    <property type="entry name" value="Annexin_repeat"/>
</dbReference>
<dbReference type="STRING" id="4795.A0A225VFA2"/>
<dbReference type="Pfam" id="PF00191">
    <property type="entry name" value="Annexin"/>
    <property type="match status" value="4"/>
</dbReference>
<keyword evidence="3 4" id="KW-0041">Annexin</keyword>
<evidence type="ECO:0000256" key="2">
    <source>
        <dbReference type="ARBA" id="ARBA00022737"/>
    </source>
</evidence>
<dbReference type="PRINTS" id="PR00196">
    <property type="entry name" value="ANNEXIN"/>
</dbReference>
<evidence type="ECO:0000256" key="1">
    <source>
        <dbReference type="ARBA" id="ARBA00007831"/>
    </source>
</evidence>
<dbReference type="EMBL" id="NBNE01005168">
    <property type="protein sequence ID" value="OWZ04063.1"/>
    <property type="molecule type" value="Genomic_DNA"/>
</dbReference>
<proteinExistence type="inferred from homology"/>
<feature type="compositionally biased region" description="Low complexity" evidence="5">
    <location>
        <begin position="473"/>
        <end position="488"/>
    </location>
</feature>
<sequence length="715" mass="79197">MTLELYPASAHDAFHGSGIQYPQHIDEAVRQIYGACKGLGTDEQTLITVLGSKSPETRNLIALRYKELYNEPLKSLLKSETSGDFGRLLRMISTPLPETEAQILRDATKGMGTTESLIIQILSGRTNDEMSMLKRSYFDLVGKDLAVTLNAELSGDFRKVVMAVLQSSQEPYNPAVHNAAKAEEDAVALYKAGQGRLGTNEEVFIGLLVKAPPEFLKMMDAVYVAKYNNNIAKAVDKEFSGDAKKSLNYLVRSTLDPYPAIAEVFEKTMKGFGTDETGLSTTLVRYQSLLPYVKAVYKKQYHEELRDRISGETSGDYKKLLLEVFDAPQDPPKGKTKGFGGVASSGGYSAAPVGASSPAYLATQSSYASSTSSLHSTTQGHGASSAYPPPTGQQSYRQSPGAAPSQGEYGAIPHQTSTSQAPAYTSQTSMPQYGNPPEQYASSGHQPASQQSHQYPSPSTQAHPQHGAPPPNQQYQQNPPGGQSQPYQHGMPQQAPNPQYHPNIKIPCSRSTSNKPRTPNIKRIQSQIKLLPDTLAIHRHMELRRLPSRNTRNKPRTPNIKRIQYQTKLLPDTLATPLRTGLHRLPSRSTRNKPRTPNIKRIQYRIKPRARNTLAIHRRTGLHRLTSIPSSSHLQGRINLTSNKLLAPSIHRPSKPVILLSRTEFRSRSTVRINLTSTSSKPRARNILVIHHRMELHLRISRSTRIRDILVFKCK</sequence>
<name>A0A225VFA2_9STRA</name>
<dbReference type="GO" id="GO:0005737">
    <property type="term" value="C:cytoplasm"/>
    <property type="evidence" value="ECO:0007669"/>
    <property type="project" value="TreeGrafter"/>
</dbReference>
<dbReference type="PROSITE" id="PS51897">
    <property type="entry name" value="ANNEXIN_2"/>
    <property type="match status" value="4"/>
</dbReference>
<dbReference type="SUPFAM" id="SSF47874">
    <property type="entry name" value="Annexin"/>
    <property type="match status" value="1"/>
</dbReference>
<dbReference type="PANTHER" id="PTHR10502:SF102">
    <property type="entry name" value="ANNEXIN B11"/>
    <property type="match status" value="1"/>
</dbReference>
<keyword evidence="7" id="KW-1185">Reference proteome</keyword>
<dbReference type="InterPro" id="IPR037104">
    <property type="entry name" value="Annexin_sf"/>
</dbReference>
<evidence type="ECO:0000256" key="3">
    <source>
        <dbReference type="ARBA" id="ARBA00023216"/>
    </source>
</evidence>
<keyword evidence="2 4" id="KW-0677">Repeat</keyword>
<evidence type="ECO:0000256" key="4">
    <source>
        <dbReference type="RuleBase" id="RU003540"/>
    </source>
</evidence>
<dbReference type="AlphaFoldDB" id="A0A225VFA2"/>
<evidence type="ECO:0000256" key="5">
    <source>
        <dbReference type="SAM" id="MobiDB-lite"/>
    </source>
</evidence>
<dbReference type="GO" id="GO:0005886">
    <property type="term" value="C:plasma membrane"/>
    <property type="evidence" value="ECO:0007669"/>
    <property type="project" value="TreeGrafter"/>
</dbReference>
<dbReference type="OrthoDB" id="37886at2759"/>